<dbReference type="STRING" id="33888.A6122_1056"/>
<reference evidence="1 2" key="1">
    <citation type="submission" date="2016-05" db="EMBL/GenBank/DDBJ databases">
        <title>Complete genome sequence of Rathayibacter tritici NCPPB 1953.</title>
        <authorList>
            <person name="Park J."/>
            <person name="Lee H.-H."/>
            <person name="Lee S.-W."/>
            <person name="Seo Y.-S."/>
        </authorList>
    </citation>
    <scope>NUCLEOTIDE SEQUENCE [LARGE SCALE GENOMIC DNA]</scope>
    <source>
        <strain evidence="1 2">NCPPB 1953</strain>
    </source>
</reference>
<dbReference type="InterPro" id="IPR011990">
    <property type="entry name" value="TPR-like_helical_dom_sf"/>
</dbReference>
<accession>A0A169BX23</accession>
<organism evidence="1 2">
    <name type="scientific">Rathayibacter tritici</name>
    <dbReference type="NCBI Taxonomy" id="33888"/>
    <lineage>
        <taxon>Bacteria</taxon>
        <taxon>Bacillati</taxon>
        <taxon>Actinomycetota</taxon>
        <taxon>Actinomycetes</taxon>
        <taxon>Micrococcales</taxon>
        <taxon>Microbacteriaceae</taxon>
        <taxon>Rathayibacter</taxon>
    </lineage>
</organism>
<sequence length="398" mass="42949">MTSPQRTSTPSSRRRDPEIVRASEIQDLLAAVPSIIGIRPEESVVVVPFLGTRAGGGFRLPLPERLRRAEVEALARGCARLMETMPRATAVLVVVYTSAGYAEKRGIPQLDLGRAVLRRLGRTRLGIVAVACVAGDGWGRYTEPEECRQPRPLLEIERSETGVFARAVVDEPLDLAALSALPAVAEADRALVGEVLGRPPLLGDTVALVERWLTGPPDVRREGLVVRMLQFPPLRDQVTMQIARTAEVGAMQAHRQERLEALSAQTGESVSSLAAREFLAGPGDDHDQEMSALLLGTGRAPERGRLTQATRLLARAAALAPEGARSPVLTVLAWCWWARGVSSLAALHLNEALRLDPDNSMAQLYAALFATRALPEWVLDGAAEALDAASTCRGERLN</sequence>
<proteinExistence type="predicted"/>
<dbReference type="InterPro" id="IPR025447">
    <property type="entry name" value="DUF4192"/>
</dbReference>
<dbReference type="SUPFAM" id="SSF48452">
    <property type="entry name" value="TPR-like"/>
    <property type="match status" value="1"/>
</dbReference>
<dbReference type="RefSeq" id="WP_146085093.1">
    <property type="nucleotide sequence ID" value="NZ_CP015515.1"/>
</dbReference>
<dbReference type="OrthoDB" id="4954868at2"/>
<dbReference type="AlphaFoldDB" id="A0A169BX23"/>
<gene>
    <name evidence="1" type="ORF">A6122_1056</name>
</gene>
<evidence type="ECO:0000313" key="1">
    <source>
        <dbReference type="EMBL" id="AND16205.1"/>
    </source>
</evidence>
<dbReference type="Pfam" id="PF13830">
    <property type="entry name" value="DUF4192"/>
    <property type="match status" value="1"/>
</dbReference>
<evidence type="ECO:0000313" key="2">
    <source>
        <dbReference type="Proteomes" id="UP000077071"/>
    </source>
</evidence>
<evidence type="ECO:0008006" key="3">
    <source>
        <dbReference type="Google" id="ProtNLM"/>
    </source>
</evidence>
<dbReference type="Gene3D" id="1.25.40.10">
    <property type="entry name" value="Tetratricopeptide repeat domain"/>
    <property type="match status" value="1"/>
</dbReference>
<dbReference type="PATRIC" id="fig|33888.3.peg.1164"/>
<dbReference type="EMBL" id="CP015515">
    <property type="protein sequence ID" value="AND16205.1"/>
    <property type="molecule type" value="Genomic_DNA"/>
</dbReference>
<dbReference type="KEGG" id="rtn:A6122_1056"/>
<dbReference type="Proteomes" id="UP000077071">
    <property type="component" value="Chromosome"/>
</dbReference>
<name>A0A169BX23_9MICO</name>
<protein>
    <recommendedName>
        <fullName evidence="3">DUF4192 domain-containing protein</fullName>
    </recommendedName>
</protein>
<keyword evidence="2" id="KW-1185">Reference proteome</keyword>